<keyword evidence="11" id="KW-1185">Reference proteome</keyword>
<dbReference type="RefSeq" id="WP_073339175.1">
    <property type="nucleotide sequence ID" value="NZ_FQXM01000018.1"/>
</dbReference>
<dbReference type="InterPro" id="IPR010964">
    <property type="entry name" value="M20A_pepV-rel"/>
</dbReference>
<dbReference type="GO" id="GO:0008270">
    <property type="term" value="F:zinc ion binding"/>
    <property type="evidence" value="ECO:0007669"/>
    <property type="project" value="InterPro"/>
</dbReference>
<protein>
    <submittedName>
        <fullName evidence="10">Succinyl-diaminopimelate desuccinylase</fullName>
    </submittedName>
</protein>
<keyword evidence="8" id="KW-0482">Metalloprotease</keyword>
<dbReference type="PANTHER" id="PTHR43808">
    <property type="entry name" value="ACETYLORNITHINE DEACETYLASE"/>
    <property type="match status" value="1"/>
</dbReference>
<dbReference type="InterPro" id="IPR011650">
    <property type="entry name" value="Peptidase_M20_dimer"/>
</dbReference>
<dbReference type="STRING" id="1121316.SAMN02745207_02951"/>
<dbReference type="GO" id="GO:0006526">
    <property type="term" value="P:L-arginine biosynthetic process"/>
    <property type="evidence" value="ECO:0007669"/>
    <property type="project" value="TreeGrafter"/>
</dbReference>
<dbReference type="AlphaFoldDB" id="A0A1M5WK10"/>
<evidence type="ECO:0000256" key="1">
    <source>
        <dbReference type="ARBA" id="ARBA00001947"/>
    </source>
</evidence>
<dbReference type="GO" id="GO:0008777">
    <property type="term" value="F:acetylornithine deacetylase activity"/>
    <property type="evidence" value="ECO:0007669"/>
    <property type="project" value="TreeGrafter"/>
</dbReference>
<evidence type="ECO:0000256" key="8">
    <source>
        <dbReference type="ARBA" id="ARBA00023049"/>
    </source>
</evidence>
<feature type="domain" description="Peptidase M20 dimerisation" evidence="9">
    <location>
        <begin position="256"/>
        <end position="361"/>
    </location>
</feature>
<dbReference type="InterPro" id="IPR001261">
    <property type="entry name" value="ArgE/DapE_CS"/>
</dbReference>
<name>A0A1M5WK10_9CLOT</name>
<dbReference type="CDD" id="cd03888">
    <property type="entry name" value="M20_PepV"/>
    <property type="match status" value="1"/>
</dbReference>
<dbReference type="Pfam" id="PF07687">
    <property type="entry name" value="M20_dimer"/>
    <property type="match status" value="1"/>
</dbReference>
<accession>A0A1M5WK10</accession>
<dbReference type="Gene3D" id="3.40.630.10">
    <property type="entry name" value="Zn peptidases"/>
    <property type="match status" value="1"/>
</dbReference>
<keyword evidence="3" id="KW-0645">Protease</keyword>
<dbReference type="GO" id="GO:0016805">
    <property type="term" value="F:dipeptidase activity"/>
    <property type="evidence" value="ECO:0007669"/>
    <property type="project" value="UniProtKB-KW"/>
</dbReference>
<dbReference type="Pfam" id="PF01546">
    <property type="entry name" value="Peptidase_M20"/>
    <property type="match status" value="1"/>
</dbReference>
<dbReference type="InterPro" id="IPR050072">
    <property type="entry name" value="Peptidase_M20A"/>
</dbReference>
<evidence type="ECO:0000256" key="3">
    <source>
        <dbReference type="ARBA" id="ARBA00022670"/>
    </source>
</evidence>
<comment type="similarity">
    <text evidence="2">Belongs to the peptidase M20A family.</text>
</comment>
<dbReference type="InterPro" id="IPR036264">
    <property type="entry name" value="Bact_exopeptidase_dim_dom"/>
</dbReference>
<evidence type="ECO:0000256" key="7">
    <source>
        <dbReference type="ARBA" id="ARBA00022997"/>
    </source>
</evidence>
<evidence type="ECO:0000256" key="5">
    <source>
        <dbReference type="ARBA" id="ARBA00022801"/>
    </source>
</evidence>
<dbReference type="SUPFAM" id="SSF55031">
    <property type="entry name" value="Bacterial exopeptidase dimerisation domain"/>
    <property type="match status" value="1"/>
</dbReference>
<dbReference type="PROSITE" id="PS00759">
    <property type="entry name" value="ARGE_DAPE_CPG2_2"/>
    <property type="match status" value="1"/>
</dbReference>
<evidence type="ECO:0000256" key="4">
    <source>
        <dbReference type="ARBA" id="ARBA00022723"/>
    </source>
</evidence>
<dbReference type="Proteomes" id="UP000184447">
    <property type="component" value="Unassembled WGS sequence"/>
</dbReference>
<keyword evidence="5" id="KW-0378">Hydrolase</keyword>
<evidence type="ECO:0000256" key="6">
    <source>
        <dbReference type="ARBA" id="ARBA00022833"/>
    </source>
</evidence>
<dbReference type="GO" id="GO:0008237">
    <property type="term" value="F:metallopeptidase activity"/>
    <property type="evidence" value="ECO:0007669"/>
    <property type="project" value="UniProtKB-KW"/>
</dbReference>
<comment type="cofactor">
    <cofactor evidence="1">
        <name>Zn(2+)</name>
        <dbReference type="ChEBI" id="CHEBI:29105"/>
    </cofactor>
</comment>
<evidence type="ECO:0000256" key="2">
    <source>
        <dbReference type="ARBA" id="ARBA00006247"/>
    </source>
</evidence>
<dbReference type="SUPFAM" id="SSF53187">
    <property type="entry name" value="Zn-dependent exopeptidases"/>
    <property type="match status" value="1"/>
</dbReference>
<keyword evidence="7" id="KW-0224">Dipeptidase</keyword>
<sequence length="462" mass="51574">MQFNEYIDDYKEDLIESTKGLVRIKSIEEEEKDGMPFGEGPALALQYALNTADSMGFKTVNMDNYVGFVEYGQGEEYIAVLGHVDVVPEGSGWKYNPYGAEIHDDKIYGRGTIDDKGPIMAALYGLKAIKDSGIKISKKIRIIFGTNEESGCGEIQYYLDKEKAPVAAFTPDADYPVINGEKGITFFQLHKDFEVKSNKEKIIYIKGGSKANMVPDYCEMAIKTDREDIIVEYANTFKEMIGFDIEAEIKGDLVIVVSKGKSAHGSTPEVGVNAIMQLLAFAGELELDKCDATRFIEFMNIHIGLETDGESFGVYMKDEVSGELSFNVGLIDMNEETVKLELNLRYPVTHTFEEMMEGIDKTLDGTGMRIQNMIHQEPLYFPEDHPLVETLSKIYSEATGVEAKPFSIGGGTYAKEMPNTVAFGPLFPGREELAHQVDEYIFIDDLVLNAKIYAEAIYRLAK</sequence>
<dbReference type="GO" id="GO:0006508">
    <property type="term" value="P:proteolysis"/>
    <property type="evidence" value="ECO:0007669"/>
    <property type="project" value="UniProtKB-KW"/>
</dbReference>
<keyword evidence="6" id="KW-0862">Zinc</keyword>
<organism evidence="10 11">
    <name type="scientific">Clostridium grantii DSM 8605</name>
    <dbReference type="NCBI Taxonomy" id="1121316"/>
    <lineage>
        <taxon>Bacteria</taxon>
        <taxon>Bacillati</taxon>
        <taxon>Bacillota</taxon>
        <taxon>Clostridia</taxon>
        <taxon>Eubacteriales</taxon>
        <taxon>Clostridiaceae</taxon>
        <taxon>Clostridium</taxon>
    </lineage>
</organism>
<dbReference type="PANTHER" id="PTHR43808:SF31">
    <property type="entry name" value="N-ACETYL-L-CITRULLINE DEACETYLASE"/>
    <property type="match status" value="1"/>
</dbReference>
<dbReference type="Gene3D" id="3.30.70.360">
    <property type="match status" value="2"/>
</dbReference>
<evidence type="ECO:0000313" key="10">
    <source>
        <dbReference type="EMBL" id="SHH87886.1"/>
    </source>
</evidence>
<dbReference type="InterPro" id="IPR002933">
    <property type="entry name" value="Peptidase_M20"/>
</dbReference>
<evidence type="ECO:0000313" key="11">
    <source>
        <dbReference type="Proteomes" id="UP000184447"/>
    </source>
</evidence>
<dbReference type="NCBIfam" id="TIGR01887">
    <property type="entry name" value="dipeptidaselike"/>
    <property type="match status" value="1"/>
</dbReference>
<dbReference type="OrthoDB" id="9761532at2"/>
<dbReference type="PROSITE" id="PS00758">
    <property type="entry name" value="ARGE_DAPE_CPG2_1"/>
    <property type="match status" value="1"/>
</dbReference>
<evidence type="ECO:0000259" key="9">
    <source>
        <dbReference type="Pfam" id="PF07687"/>
    </source>
</evidence>
<keyword evidence="4" id="KW-0479">Metal-binding</keyword>
<dbReference type="NCBIfam" id="NF005591">
    <property type="entry name" value="PRK07318.1"/>
    <property type="match status" value="1"/>
</dbReference>
<proteinExistence type="inferred from homology"/>
<gene>
    <name evidence="10" type="ORF">SAMN02745207_02951</name>
</gene>
<dbReference type="EMBL" id="FQXM01000018">
    <property type="protein sequence ID" value="SHH87886.1"/>
    <property type="molecule type" value="Genomic_DNA"/>
</dbReference>
<reference evidence="10 11" key="1">
    <citation type="submission" date="2016-11" db="EMBL/GenBank/DDBJ databases">
        <authorList>
            <person name="Jaros S."/>
            <person name="Januszkiewicz K."/>
            <person name="Wedrychowicz H."/>
        </authorList>
    </citation>
    <scope>NUCLEOTIDE SEQUENCE [LARGE SCALE GENOMIC DNA]</scope>
    <source>
        <strain evidence="10 11">DSM 8605</strain>
    </source>
</reference>